<name>A0ABQ3TFL8_9ACTN</name>
<gene>
    <name evidence="1" type="ORF">Sspor_47710</name>
</gene>
<organism evidence="1 2">
    <name type="scientific">Streptomyces spororaveus</name>
    <dbReference type="NCBI Taxonomy" id="284039"/>
    <lineage>
        <taxon>Bacteria</taxon>
        <taxon>Bacillati</taxon>
        <taxon>Actinomycetota</taxon>
        <taxon>Actinomycetes</taxon>
        <taxon>Kitasatosporales</taxon>
        <taxon>Streptomycetaceae</taxon>
        <taxon>Streptomyces</taxon>
    </lineage>
</organism>
<reference evidence="2" key="1">
    <citation type="submission" date="2023-07" db="EMBL/GenBank/DDBJ databases">
        <title>Whole genome shotgun sequence of Streptomyces spororaveus NBRC 15456.</title>
        <authorList>
            <person name="Komaki H."/>
            <person name="Tamura T."/>
        </authorList>
    </citation>
    <scope>NUCLEOTIDE SEQUENCE [LARGE SCALE GENOMIC DNA]</scope>
    <source>
        <strain evidence="2">NBRC 15456</strain>
    </source>
</reference>
<keyword evidence="2" id="KW-1185">Reference proteome</keyword>
<dbReference type="Proteomes" id="UP000608522">
    <property type="component" value="Unassembled WGS sequence"/>
</dbReference>
<evidence type="ECO:0000313" key="2">
    <source>
        <dbReference type="Proteomes" id="UP000608522"/>
    </source>
</evidence>
<proteinExistence type="predicted"/>
<evidence type="ECO:0000313" key="1">
    <source>
        <dbReference type="EMBL" id="GHI79210.1"/>
    </source>
</evidence>
<accession>A0ABQ3TFL8</accession>
<comment type="caution">
    <text evidence="1">The sequence shown here is derived from an EMBL/GenBank/DDBJ whole genome shotgun (WGS) entry which is preliminary data.</text>
</comment>
<protein>
    <submittedName>
        <fullName evidence="1">Uncharacterized protein</fullName>
    </submittedName>
</protein>
<dbReference type="EMBL" id="BNED01000005">
    <property type="protein sequence ID" value="GHI79210.1"/>
    <property type="molecule type" value="Genomic_DNA"/>
</dbReference>
<sequence>MHGGAEAVAHLLKQSPHRSWRLAGQAMAMPPLNWTARLVYRAVAMNGHRLPGATAACSLPAHLRPATRDGA</sequence>